<accession>A0A2T4URT4</accession>
<keyword evidence="5" id="KW-1185">Reference proteome</keyword>
<evidence type="ECO:0008006" key="6">
    <source>
        <dbReference type="Google" id="ProtNLM"/>
    </source>
</evidence>
<dbReference type="Proteomes" id="UP000241085">
    <property type="component" value="Unassembled WGS sequence"/>
</dbReference>
<keyword evidence="3" id="KW-0732">Signal</keyword>
<evidence type="ECO:0000256" key="2">
    <source>
        <dbReference type="SAM" id="Phobius"/>
    </source>
</evidence>
<keyword evidence="2" id="KW-1133">Transmembrane helix</keyword>
<evidence type="ECO:0000256" key="3">
    <source>
        <dbReference type="SAM" id="SignalP"/>
    </source>
</evidence>
<dbReference type="RefSeq" id="WP_107573967.1">
    <property type="nucleotide sequence ID" value="NZ_PZPL01000001.1"/>
</dbReference>
<gene>
    <name evidence="4" type="ORF">C1I63_04835</name>
</gene>
<organism evidence="4 5">
    <name type="scientific">Rathayibacter caricis DSM 15933</name>
    <dbReference type="NCBI Taxonomy" id="1328867"/>
    <lineage>
        <taxon>Bacteria</taxon>
        <taxon>Bacillati</taxon>
        <taxon>Actinomycetota</taxon>
        <taxon>Actinomycetes</taxon>
        <taxon>Micrococcales</taxon>
        <taxon>Microbacteriaceae</taxon>
        <taxon>Rathayibacter</taxon>
    </lineage>
</organism>
<dbReference type="InterPro" id="IPR046112">
    <property type="entry name" value="DUF6049"/>
</dbReference>
<sequence>MHRRGPTLSDRFPVPQLLRAVGAAALAVALVGVAPSAFATTPTPAPSTLSSPSPDDPADGTVTATVGAANDGVLLAGQDLQLSVSVRNGTTESIDGARVEVTIDSDTLDSRDELAEWLGGEDDVAGLPIGDGADVRLLPSSSAQVSLTIPAAAIPFSSDPAARGSHAVAVTVTGPGGPVATARTAVELTDGVPSTQETGVAVLVPLTIPGSGEGLIPAETLADYTESTGTLSRQLDSVLGRAVAIGVDPRILASIRILGAAAPESATAWLERLESAPNEVFPLPYADADVSAQAQSGLATLLGPASFEYGVDPTLFAEPATTATPYATPEPVPTEQADEVLPARPTAESLLAFDWSPTVGSIAWPDDLTVRAADLDVYAASGMSRTIVASANLTLPDDTATRTVVDGHDLVVSDSVLSTALDDAVTAGTDAEWRARMTALTAALAQVQREGEVPDVVLALERGAALDGVRLAQTLDALDALPYAEGTSLAAALTAPETADAAVVDAPESEERLETVSTLLGTASRVEEFSAVLTDPQLLSGKLRNDLLAVLAVSWRDDDAGWAEAVTTSLDNADTTLSGVSIEATSTLNQLSRDSSIPVYVRNDLPWPVTVEISASTSNAVLDIDESSIEPTAIDARSQGRVLIPVKARVGSGETTLRMQLTALDGTVIGLPARVSTNVRADWETVGTLSFGLLLVVVFGVGILRNIRRRRRGGAAVEPEEDPNAPLAVQPGPDDRRTDPRG</sequence>
<feature type="compositionally biased region" description="Basic and acidic residues" evidence="1">
    <location>
        <begin position="733"/>
        <end position="742"/>
    </location>
</feature>
<dbReference type="EMBL" id="PZPL01000001">
    <property type="protein sequence ID" value="PTL72233.1"/>
    <property type="molecule type" value="Genomic_DNA"/>
</dbReference>
<dbReference type="Pfam" id="PF19516">
    <property type="entry name" value="DUF6049"/>
    <property type="match status" value="1"/>
</dbReference>
<name>A0A2T4URT4_9MICO</name>
<feature type="region of interest" description="Disordered" evidence="1">
    <location>
        <begin position="39"/>
        <end position="59"/>
    </location>
</feature>
<keyword evidence="2" id="KW-0472">Membrane</keyword>
<protein>
    <recommendedName>
        <fullName evidence="6">2-oxoglutarate dehydrogenase</fullName>
    </recommendedName>
</protein>
<feature type="region of interest" description="Disordered" evidence="1">
    <location>
        <begin position="712"/>
        <end position="742"/>
    </location>
</feature>
<feature type="signal peptide" evidence="3">
    <location>
        <begin position="1"/>
        <end position="39"/>
    </location>
</feature>
<feature type="chain" id="PRO_5015735035" description="2-oxoglutarate dehydrogenase" evidence="3">
    <location>
        <begin position="40"/>
        <end position="742"/>
    </location>
</feature>
<proteinExistence type="predicted"/>
<comment type="caution">
    <text evidence="4">The sequence shown here is derived from an EMBL/GenBank/DDBJ whole genome shotgun (WGS) entry which is preliminary data.</text>
</comment>
<feature type="transmembrane region" description="Helical" evidence="2">
    <location>
        <begin position="686"/>
        <end position="704"/>
    </location>
</feature>
<evidence type="ECO:0000313" key="5">
    <source>
        <dbReference type="Proteomes" id="UP000241085"/>
    </source>
</evidence>
<keyword evidence="2" id="KW-0812">Transmembrane</keyword>
<evidence type="ECO:0000313" key="4">
    <source>
        <dbReference type="EMBL" id="PTL72233.1"/>
    </source>
</evidence>
<reference evidence="4 5" key="1">
    <citation type="submission" date="2018-03" db="EMBL/GenBank/DDBJ databases">
        <title>Bacteriophage NCPPB3778 and a type I-E CRISPR drive the evolution of the US Biological Select Agent, Rathayibacter toxicus.</title>
        <authorList>
            <person name="Davis E.W.II."/>
            <person name="Tabima J.F."/>
            <person name="Weisberg A.J."/>
            <person name="Dantas Lopes L."/>
            <person name="Wiseman M.S."/>
            <person name="Wiseman M.S."/>
            <person name="Pupko T."/>
            <person name="Belcher M.S."/>
            <person name="Sechler A.J."/>
            <person name="Tancos M.A."/>
            <person name="Schroeder B.K."/>
            <person name="Murray T.D."/>
            <person name="Luster D.G."/>
            <person name="Schneider W.L."/>
            <person name="Rogers E."/>
            <person name="Andreote F.D."/>
            <person name="Grunwald N.J."/>
            <person name="Putnam M.L."/>
            <person name="Chang J.H."/>
        </authorList>
    </citation>
    <scope>NUCLEOTIDE SEQUENCE [LARGE SCALE GENOMIC DNA]</scope>
    <source>
        <strain evidence="4 5">DSM 15933</strain>
    </source>
</reference>
<evidence type="ECO:0000256" key="1">
    <source>
        <dbReference type="SAM" id="MobiDB-lite"/>
    </source>
</evidence>
<dbReference type="AlphaFoldDB" id="A0A2T4URT4"/>